<dbReference type="InterPro" id="IPR036366">
    <property type="entry name" value="PGBDSf"/>
</dbReference>
<dbReference type="InterPro" id="IPR036365">
    <property type="entry name" value="PGBD-like_sf"/>
</dbReference>
<sequence>MPLPSVALVFPPPVYKVDTMSEPRDLFYCFPLMRGEDVRAVQKALTTLGVQPPCGTSDGIFGNATRLSVEAFQRSVHDLIVDGVVGRLTHDALFGKAIAAFPEPKTGIAPAQWSSPDVSSLIRSTASKPPLRRDQALQCRDWLMQHFGSEIEKAVSGTPFDALLICAIAAKETAPIWLNWINQMSADEIVARCVFDASGDAPGTSRNAFPANTAIFRKKYGDQVTAEFIDEANRTRALRKMGPKDWVYKGYGIFQYDLQHILTDPSFFLNKQWRDFPSCLARVMSELKLKNQSASGDLRETIRLYNGKGERAQIYADHVLIMYDWMKKNS</sequence>
<evidence type="ECO:0000313" key="2">
    <source>
        <dbReference type="EMBL" id="VGM34309.1"/>
    </source>
</evidence>
<gene>
    <name evidence="2" type="ORF">SAMEA4873563_00589</name>
</gene>
<dbReference type="SUPFAM" id="SSF47090">
    <property type="entry name" value="PGBD-like"/>
    <property type="match status" value="1"/>
</dbReference>
<dbReference type="Pfam" id="PF01471">
    <property type="entry name" value="PG_binding_1"/>
    <property type="match status" value="1"/>
</dbReference>
<organism evidence="2">
    <name type="scientific">Klebsiella pneumoniae</name>
    <dbReference type="NCBI Taxonomy" id="573"/>
    <lineage>
        <taxon>Bacteria</taxon>
        <taxon>Pseudomonadati</taxon>
        <taxon>Pseudomonadota</taxon>
        <taxon>Gammaproteobacteria</taxon>
        <taxon>Enterobacterales</taxon>
        <taxon>Enterobacteriaceae</taxon>
        <taxon>Klebsiella/Raoultella group</taxon>
        <taxon>Klebsiella</taxon>
        <taxon>Klebsiella pneumoniae complex</taxon>
    </lineage>
</organism>
<protein>
    <submittedName>
        <fullName evidence="2">Uncharacterized conserved protein</fullName>
    </submittedName>
</protein>
<proteinExistence type="predicted"/>
<reference evidence="2" key="1">
    <citation type="submission" date="2019-03" db="EMBL/GenBank/DDBJ databases">
        <authorList>
            <consortium name="Pathogen Informatics"/>
        </authorList>
    </citation>
    <scope>NUCLEOTIDE SEQUENCE</scope>
    <source>
        <strain evidence="2">5012STDY7626362</strain>
    </source>
</reference>
<evidence type="ECO:0000259" key="1">
    <source>
        <dbReference type="Pfam" id="PF01471"/>
    </source>
</evidence>
<accession>A0A486U6J4</accession>
<dbReference type="Gene3D" id="1.10.101.10">
    <property type="entry name" value="PGBD-like superfamily/PGBD"/>
    <property type="match status" value="1"/>
</dbReference>
<dbReference type="InterPro" id="IPR002477">
    <property type="entry name" value="Peptidoglycan-bd-like"/>
</dbReference>
<dbReference type="AlphaFoldDB" id="A0A486U6J4"/>
<name>A0A486U6J4_KLEPN</name>
<feature type="domain" description="Peptidoglycan binding-like" evidence="1">
    <location>
        <begin position="34"/>
        <end position="93"/>
    </location>
</feature>
<dbReference type="EMBL" id="CAAHDH010000001">
    <property type="protein sequence ID" value="VGM34309.1"/>
    <property type="molecule type" value="Genomic_DNA"/>
</dbReference>